<reference evidence="9 10" key="1">
    <citation type="submission" date="2019-12" db="EMBL/GenBank/DDBJ databases">
        <authorList>
            <person name="Wolfe R."/>
            <person name="Danczak R."/>
            <person name="Wilkins M."/>
        </authorList>
    </citation>
    <scope>NUCLEOTIDE SEQUENCE [LARGE SCALE GENOMIC DNA]</scope>
    <source>
        <strain evidence="9">X2_MaxBin.013</strain>
    </source>
</reference>
<dbReference type="PANTHER" id="PTHR11228:SF7">
    <property type="entry name" value="PQQA PEPTIDE CYCLASE"/>
    <property type="match status" value="1"/>
</dbReference>
<feature type="domain" description="Radical SAM core" evidence="7">
    <location>
        <begin position="70"/>
        <end position="185"/>
    </location>
</feature>
<dbReference type="InterPro" id="IPR013785">
    <property type="entry name" value="Aldolase_TIM"/>
</dbReference>
<dbReference type="SFLD" id="SFLDS00029">
    <property type="entry name" value="Radical_SAM"/>
    <property type="match status" value="1"/>
</dbReference>
<evidence type="ECO:0000256" key="1">
    <source>
        <dbReference type="ARBA" id="ARBA00001966"/>
    </source>
</evidence>
<dbReference type="PANTHER" id="PTHR11228">
    <property type="entry name" value="RADICAL SAM DOMAIN PROTEIN"/>
    <property type="match status" value="1"/>
</dbReference>
<evidence type="ECO:0000256" key="5">
    <source>
        <dbReference type="ARBA" id="ARBA00023004"/>
    </source>
</evidence>
<evidence type="ECO:0000256" key="2">
    <source>
        <dbReference type="ARBA" id="ARBA00022485"/>
    </source>
</evidence>
<evidence type="ECO:0000313" key="10">
    <source>
        <dbReference type="Proteomes" id="UP000488506"/>
    </source>
</evidence>
<organism evidence="9 10">
    <name type="scientific">Candidatus Saganbacteria bacterium</name>
    <dbReference type="NCBI Taxonomy" id="2575572"/>
    <lineage>
        <taxon>Bacteria</taxon>
        <taxon>Bacillati</taxon>
        <taxon>Saganbacteria</taxon>
    </lineage>
</organism>
<dbReference type="InterPro" id="IPR058240">
    <property type="entry name" value="rSAM_sf"/>
</dbReference>
<dbReference type="GO" id="GO:0003824">
    <property type="term" value="F:catalytic activity"/>
    <property type="evidence" value="ECO:0007669"/>
    <property type="project" value="InterPro"/>
</dbReference>
<comment type="caution">
    <text evidence="9">The sequence shown here is derived from an EMBL/GenBank/DDBJ whole genome shotgun (WGS) entry which is preliminary data.</text>
</comment>
<dbReference type="Proteomes" id="UP000488506">
    <property type="component" value="Unassembled WGS sequence"/>
</dbReference>
<keyword evidence="5" id="KW-0408">Iron</keyword>
<dbReference type="InterPro" id="IPR050377">
    <property type="entry name" value="Radical_SAM_PqqE_MftC-like"/>
</dbReference>
<dbReference type="GO" id="GO:0051536">
    <property type="term" value="F:iron-sulfur cluster binding"/>
    <property type="evidence" value="ECO:0007669"/>
    <property type="project" value="UniProtKB-KW"/>
</dbReference>
<dbReference type="AlphaFoldDB" id="A0A833P3P0"/>
<dbReference type="CDD" id="cd01335">
    <property type="entry name" value="Radical_SAM"/>
    <property type="match status" value="1"/>
</dbReference>
<dbReference type="EMBL" id="WPAF01000001">
    <property type="protein sequence ID" value="KAF0135256.1"/>
    <property type="molecule type" value="Genomic_DNA"/>
</dbReference>
<dbReference type="Gene3D" id="3.20.20.70">
    <property type="entry name" value="Aldolase class I"/>
    <property type="match status" value="1"/>
</dbReference>
<dbReference type="InterPro" id="IPR034391">
    <property type="entry name" value="AdoMet-like_SPASM_containing"/>
</dbReference>
<dbReference type="GO" id="GO:0046872">
    <property type="term" value="F:metal ion binding"/>
    <property type="evidence" value="ECO:0007669"/>
    <property type="project" value="UniProtKB-KW"/>
</dbReference>
<gene>
    <name evidence="9" type="ORF">FD145_82</name>
</gene>
<dbReference type="InterPro" id="IPR007197">
    <property type="entry name" value="rSAM"/>
</dbReference>
<evidence type="ECO:0000256" key="6">
    <source>
        <dbReference type="ARBA" id="ARBA00023014"/>
    </source>
</evidence>
<dbReference type="InterPro" id="IPR023885">
    <property type="entry name" value="4Fe4S-binding_SPASM_dom"/>
</dbReference>
<comment type="cofactor">
    <cofactor evidence="1">
        <name>[4Fe-4S] cluster</name>
        <dbReference type="ChEBI" id="CHEBI:49883"/>
    </cofactor>
</comment>
<evidence type="ECO:0000259" key="7">
    <source>
        <dbReference type="Pfam" id="PF04055"/>
    </source>
</evidence>
<dbReference type="Pfam" id="PF04055">
    <property type="entry name" value="Radical_SAM"/>
    <property type="match status" value="1"/>
</dbReference>
<dbReference type="SUPFAM" id="SSF102114">
    <property type="entry name" value="Radical SAM enzymes"/>
    <property type="match status" value="1"/>
</dbReference>
<evidence type="ECO:0000259" key="8">
    <source>
        <dbReference type="Pfam" id="PF13186"/>
    </source>
</evidence>
<dbReference type="SFLD" id="SFLDG01387">
    <property type="entry name" value="BtrN-like_SPASM_domain_contain"/>
    <property type="match status" value="1"/>
</dbReference>
<sequence length="321" mass="36325">MKTFFVSLSRFPLRIVYTIIGVIFRADKRIAERLPRYFPTYRAFAGETINQLFKCVKSSRSFLPQGIILEPTNICNLRCAHCVPQSLNEKRGMMEYDFYVSILDSNPQLTSMILSRNGEPFLHPNIFDMISYAKRKGIYMAVYTNGMLLKSDRCSDIISSGLDEINFSLEAVGDAYEKNRGVPYSFFSEALSSLLSKRAISGSRLRVGLNIAKIGACETALRNIYEEWAGKVDVIDVEPIMGGKSSRRRLPCRTLWRNVVVRWDGIVLPCCIDMKSSLVMGDAKTASLKEIFNSPQARALRLKHIKGEYPPVCEYCDSLFG</sequence>
<dbReference type="Pfam" id="PF13186">
    <property type="entry name" value="SPASM"/>
    <property type="match status" value="1"/>
</dbReference>
<keyword evidence="3" id="KW-0949">S-adenosyl-L-methionine</keyword>
<proteinExistence type="predicted"/>
<keyword evidence="6" id="KW-0411">Iron-sulfur</keyword>
<evidence type="ECO:0000313" key="9">
    <source>
        <dbReference type="EMBL" id="KAF0135256.1"/>
    </source>
</evidence>
<dbReference type="CDD" id="cd21109">
    <property type="entry name" value="SPASM"/>
    <property type="match status" value="1"/>
</dbReference>
<evidence type="ECO:0000256" key="3">
    <source>
        <dbReference type="ARBA" id="ARBA00022691"/>
    </source>
</evidence>
<accession>A0A833P3P0</accession>
<evidence type="ECO:0000256" key="4">
    <source>
        <dbReference type="ARBA" id="ARBA00022723"/>
    </source>
</evidence>
<protein>
    <submittedName>
        <fullName evidence="9">Putative molybdenum cofactor biosynthesis protein</fullName>
    </submittedName>
</protein>
<keyword evidence="2" id="KW-0004">4Fe-4S</keyword>
<dbReference type="SFLD" id="SFLDG01067">
    <property type="entry name" value="SPASM/twitch_domain_containing"/>
    <property type="match status" value="1"/>
</dbReference>
<name>A0A833P3P0_UNCSA</name>
<feature type="domain" description="4Fe4S-binding SPASM" evidence="8">
    <location>
        <begin position="252"/>
        <end position="317"/>
    </location>
</feature>
<keyword evidence="4" id="KW-0479">Metal-binding</keyword>